<feature type="compositionally biased region" description="Polar residues" evidence="3">
    <location>
        <begin position="36"/>
        <end position="50"/>
    </location>
</feature>
<organism evidence="4 5">
    <name type="scientific">Polysphondylium violaceum</name>
    <dbReference type="NCBI Taxonomy" id="133409"/>
    <lineage>
        <taxon>Eukaryota</taxon>
        <taxon>Amoebozoa</taxon>
        <taxon>Evosea</taxon>
        <taxon>Eumycetozoa</taxon>
        <taxon>Dictyostelia</taxon>
        <taxon>Dictyosteliales</taxon>
        <taxon>Dictyosteliaceae</taxon>
        <taxon>Polysphondylium</taxon>
    </lineage>
</organism>
<evidence type="ECO:0000256" key="3">
    <source>
        <dbReference type="SAM" id="MobiDB-lite"/>
    </source>
</evidence>
<dbReference type="InterPro" id="IPR032675">
    <property type="entry name" value="LRR_dom_sf"/>
</dbReference>
<dbReference type="Pfam" id="PF13855">
    <property type="entry name" value="LRR_8"/>
    <property type="match status" value="1"/>
</dbReference>
<dbReference type="InterPro" id="IPR050333">
    <property type="entry name" value="SLRP"/>
</dbReference>
<evidence type="ECO:0000256" key="2">
    <source>
        <dbReference type="ARBA" id="ARBA00022737"/>
    </source>
</evidence>
<keyword evidence="1" id="KW-0433">Leucine-rich repeat</keyword>
<feature type="region of interest" description="Disordered" evidence="3">
    <location>
        <begin position="1"/>
        <end position="50"/>
    </location>
</feature>
<reference evidence="4" key="1">
    <citation type="submission" date="2020-01" db="EMBL/GenBank/DDBJ databases">
        <title>Development of genomics and gene disruption for Polysphondylium violaceum indicates a role for the polyketide synthase stlB in stalk morphogenesis.</title>
        <authorList>
            <person name="Narita B."/>
            <person name="Kawabe Y."/>
            <person name="Kin K."/>
            <person name="Saito T."/>
            <person name="Gibbs R."/>
            <person name="Kuspa A."/>
            <person name="Muzny D."/>
            <person name="Queller D."/>
            <person name="Richards S."/>
            <person name="Strassman J."/>
            <person name="Sucgang R."/>
            <person name="Worley K."/>
            <person name="Schaap P."/>
        </authorList>
    </citation>
    <scope>NUCLEOTIDE SEQUENCE</scope>
    <source>
        <strain evidence="4">QSvi11</strain>
    </source>
</reference>
<evidence type="ECO:0000256" key="1">
    <source>
        <dbReference type="ARBA" id="ARBA00022614"/>
    </source>
</evidence>
<dbReference type="Pfam" id="PF12799">
    <property type="entry name" value="LRR_4"/>
    <property type="match status" value="1"/>
</dbReference>
<dbReference type="InterPro" id="IPR001611">
    <property type="entry name" value="Leu-rich_rpt"/>
</dbReference>
<dbReference type="InterPro" id="IPR025875">
    <property type="entry name" value="Leu-rich_rpt_4"/>
</dbReference>
<dbReference type="Gene3D" id="3.80.10.10">
    <property type="entry name" value="Ribonuclease Inhibitor"/>
    <property type="match status" value="3"/>
</dbReference>
<dbReference type="SUPFAM" id="SSF52047">
    <property type="entry name" value="RNI-like"/>
    <property type="match status" value="1"/>
</dbReference>
<dbReference type="EMBL" id="AJWJ01000128">
    <property type="protein sequence ID" value="KAF2074820.1"/>
    <property type="molecule type" value="Genomic_DNA"/>
</dbReference>
<protein>
    <recommendedName>
        <fullName evidence="6">Leucine-rich repeat-containing protein</fullName>
    </recommendedName>
</protein>
<dbReference type="SMART" id="SM00369">
    <property type="entry name" value="LRR_TYP"/>
    <property type="match status" value="11"/>
</dbReference>
<dbReference type="PANTHER" id="PTHR45712:SF22">
    <property type="entry name" value="INSULIN-LIKE GROWTH FACTOR-BINDING PROTEIN COMPLEX ACID LABILE SUBUNIT"/>
    <property type="match status" value="1"/>
</dbReference>
<dbReference type="PRINTS" id="PR00019">
    <property type="entry name" value="LEURICHRPT"/>
</dbReference>
<dbReference type="AlphaFoldDB" id="A0A8J4UZT3"/>
<dbReference type="SMART" id="SM00364">
    <property type="entry name" value="LRR_BAC"/>
    <property type="match status" value="7"/>
</dbReference>
<dbReference type="SMART" id="SM00365">
    <property type="entry name" value="LRR_SD22"/>
    <property type="match status" value="7"/>
</dbReference>
<dbReference type="SUPFAM" id="SSF52058">
    <property type="entry name" value="L domain-like"/>
    <property type="match status" value="1"/>
</dbReference>
<evidence type="ECO:0000313" key="5">
    <source>
        <dbReference type="Proteomes" id="UP000695562"/>
    </source>
</evidence>
<proteinExistence type="predicted"/>
<sequence length="550" mass="61429">MGQNQSSRKRSNSTTIPSSVYSPPNLNRTRSKSLLVPSTSSDNENNKFTADSTVNFNEKIQFDNIPSIKIDGEDSSNSSSSATNQTSVNNINSILSDKLFKQLQNILNDSSIDEIDFSYKNIKFELNFNDNEKIELLKSSSFDNIVKFDLGQNQLANLPTWMYSNNFNKLEILNLYQNQVAEIEFPCILPRLEKLILSQNELTAQSFINDSLNKQTSLKILILSSNNFNQFPKLNQLYQLEKLSLDRNKLENSSGDEQQQVLLLPDNIKFLSLSYNLFTSFPNVLLKSNSCQTIRELDLSHNQIQSIPSEICKLLSLQSLNLGFNKIESIPVELSECYQLVSLDLQSNSLTTITENSFSKLNNLNTLNLSNNKLTTLSKDIVNLASISILYVDNNCIESIAIPSNHSSLNELYINSNQLKSLESLCQLSFSNITKLAANFNQITTIPSMISNLKRLCKLELNENNITTVSPSIVSLKSLYEVGLGNNKIENLPPEMAQMTWLLDINLNKNPIQKNNVASKHGGKAGIFGLNNGGGGNLRAIRGGGIRKID</sequence>
<dbReference type="PANTHER" id="PTHR45712">
    <property type="entry name" value="AGAP008170-PA"/>
    <property type="match status" value="1"/>
</dbReference>
<dbReference type="OrthoDB" id="19603at2759"/>
<gene>
    <name evidence="4" type="ORF">CYY_003884</name>
</gene>
<comment type="caution">
    <text evidence="4">The sequence shown here is derived from an EMBL/GenBank/DDBJ whole genome shotgun (WGS) entry which is preliminary data.</text>
</comment>
<name>A0A8J4UZT3_9MYCE</name>
<keyword evidence="2" id="KW-0677">Repeat</keyword>
<evidence type="ECO:0000313" key="4">
    <source>
        <dbReference type="EMBL" id="KAF2074820.1"/>
    </source>
</evidence>
<dbReference type="PROSITE" id="PS51450">
    <property type="entry name" value="LRR"/>
    <property type="match status" value="6"/>
</dbReference>
<dbReference type="InterPro" id="IPR003591">
    <property type="entry name" value="Leu-rich_rpt_typical-subtyp"/>
</dbReference>
<feature type="compositionally biased region" description="Polar residues" evidence="3">
    <location>
        <begin position="1"/>
        <end position="28"/>
    </location>
</feature>
<keyword evidence="5" id="KW-1185">Reference proteome</keyword>
<accession>A0A8J4UZT3</accession>
<evidence type="ECO:0008006" key="6">
    <source>
        <dbReference type="Google" id="ProtNLM"/>
    </source>
</evidence>
<dbReference type="Proteomes" id="UP000695562">
    <property type="component" value="Unassembled WGS sequence"/>
</dbReference>